<evidence type="ECO:0000313" key="4">
    <source>
        <dbReference type="EMBL" id="QDQ26819.1"/>
    </source>
</evidence>
<dbReference type="SUPFAM" id="SSF53850">
    <property type="entry name" value="Periplasmic binding protein-like II"/>
    <property type="match status" value="1"/>
</dbReference>
<dbReference type="PANTHER" id="PTHR35936">
    <property type="entry name" value="MEMBRANE-BOUND LYTIC MUREIN TRANSGLYCOSYLASE F"/>
    <property type="match status" value="1"/>
</dbReference>
<evidence type="ECO:0000259" key="3">
    <source>
        <dbReference type="Pfam" id="PF00497"/>
    </source>
</evidence>
<feature type="signal peptide" evidence="2">
    <location>
        <begin position="1"/>
        <end position="19"/>
    </location>
</feature>
<dbReference type="PANTHER" id="PTHR35936:SF25">
    <property type="entry name" value="ABC TRANSPORTER SUBSTRATE-BINDING PROTEIN"/>
    <property type="match status" value="1"/>
</dbReference>
<evidence type="ECO:0000313" key="5">
    <source>
        <dbReference type="Proteomes" id="UP000317550"/>
    </source>
</evidence>
<evidence type="ECO:0000256" key="2">
    <source>
        <dbReference type="SAM" id="SignalP"/>
    </source>
</evidence>
<dbReference type="EMBL" id="CP041730">
    <property type="protein sequence ID" value="QDQ26819.1"/>
    <property type="molecule type" value="Genomic_DNA"/>
</dbReference>
<accession>A0A516SF81</accession>
<gene>
    <name evidence="4" type="ORF">FNU76_10825</name>
</gene>
<feature type="domain" description="Solute-binding protein family 3/N-terminal" evidence="3">
    <location>
        <begin position="26"/>
        <end position="245"/>
    </location>
</feature>
<dbReference type="Gene3D" id="3.40.190.10">
    <property type="entry name" value="Periplasmic binding protein-like II"/>
    <property type="match status" value="2"/>
</dbReference>
<proteinExistence type="predicted"/>
<evidence type="ECO:0000256" key="1">
    <source>
        <dbReference type="ARBA" id="ARBA00022729"/>
    </source>
</evidence>
<protein>
    <submittedName>
        <fullName evidence="4">Amino acid ABC transporter substrate-binding protein</fullName>
    </submittedName>
</protein>
<dbReference type="InterPro" id="IPR001638">
    <property type="entry name" value="Solute-binding_3/MltF_N"/>
</dbReference>
<organism evidence="4 5">
    <name type="scientific">Chitinimonas arctica</name>
    <dbReference type="NCBI Taxonomy" id="2594795"/>
    <lineage>
        <taxon>Bacteria</taxon>
        <taxon>Pseudomonadati</taxon>
        <taxon>Pseudomonadota</taxon>
        <taxon>Betaproteobacteria</taxon>
        <taxon>Neisseriales</taxon>
        <taxon>Chitinibacteraceae</taxon>
        <taxon>Chitinimonas</taxon>
    </lineage>
</organism>
<dbReference type="AlphaFoldDB" id="A0A516SF81"/>
<dbReference type="Proteomes" id="UP000317550">
    <property type="component" value="Chromosome"/>
</dbReference>
<feature type="chain" id="PRO_5028429538" evidence="2">
    <location>
        <begin position="20"/>
        <end position="275"/>
    </location>
</feature>
<reference evidence="5" key="1">
    <citation type="submission" date="2019-07" db="EMBL/GenBank/DDBJ databases">
        <title>Chitinimonas sp. nov., isolated from Ny-Alesund, arctica soil.</title>
        <authorList>
            <person name="Xu Q."/>
            <person name="Peng F."/>
        </authorList>
    </citation>
    <scope>NUCLEOTIDE SEQUENCE [LARGE SCALE GENOMIC DNA]</scope>
    <source>
        <strain evidence="5">R3-44</strain>
    </source>
</reference>
<dbReference type="RefSeq" id="WP_144278213.1">
    <property type="nucleotide sequence ID" value="NZ_CP041730.1"/>
</dbReference>
<dbReference type="Pfam" id="PF00497">
    <property type="entry name" value="SBP_bac_3"/>
    <property type="match status" value="1"/>
</dbReference>
<keyword evidence="1 2" id="KW-0732">Signal</keyword>
<name>A0A516SF81_9NEIS</name>
<sequence length="275" mass="30714">MTLRSLTPFLACLCLPTLADGKLLRIATGELPPYATQSRADQGIALNVVRRAFETAGYRVQFTFLPWSRALAEARTGKWTGTAYWGHKPEHEESFFLSDNVLTEQWVFVYRAKSGFDWQTLADLRPYRMAIIQDYTYTPQLWSMVKSGELQADLTPNDLSSLRKLISARVDIAPMEKNVACDLLARHFGAGSANLLRYHPRLMTDQFTTHLMLSRKLPDSFALVTAFNAGLKKIQASGEHAKLLSQVRCPTAWAVDAGADSLPRVANPLDPALVK</sequence>
<dbReference type="OrthoDB" id="9804723at2"/>
<dbReference type="KEGG" id="cari:FNU76_10825"/>
<keyword evidence="5" id="KW-1185">Reference proteome</keyword>